<accession>A0A841JNY5</accession>
<organism evidence="1 2">
    <name type="scientific">Silvibacterium bohemicum</name>
    <dbReference type="NCBI Taxonomy" id="1577686"/>
    <lineage>
        <taxon>Bacteria</taxon>
        <taxon>Pseudomonadati</taxon>
        <taxon>Acidobacteriota</taxon>
        <taxon>Terriglobia</taxon>
        <taxon>Terriglobales</taxon>
        <taxon>Acidobacteriaceae</taxon>
        <taxon>Silvibacterium</taxon>
    </lineage>
</organism>
<name>A0A841JNY5_9BACT</name>
<protein>
    <submittedName>
        <fullName evidence="1">Uncharacterized protein</fullName>
    </submittedName>
</protein>
<evidence type="ECO:0000313" key="2">
    <source>
        <dbReference type="Proteomes" id="UP000538666"/>
    </source>
</evidence>
<sequence>MEARLPYNQPKDWVFASMRKKGKQLSSPDSLLK</sequence>
<reference evidence="1 2" key="1">
    <citation type="submission" date="2020-08" db="EMBL/GenBank/DDBJ databases">
        <title>Genomic Encyclopedia of Type Strains, Phase IV (KMG-IV): sequencing the most valuable type-strain genomes for metagenomic binning, comparative biology and taxonomic classification.</title>
        <authorList>
            <person name="Goeker M."/>
        </authorList>
    </citation>
    <scope>NUCLEOTIDE SEQUENCE [LARGE SCALE GENOMIC DNA]</scope>
    <source>
        <strain evidence="1 2">DSM 103733</strain>
    </source>
</reference>
<proteinExistence type="predicted"/>
<dbReference type="Proteomes" id="UP000538666">
    <property type="component" value="Unassembled WGS sequence"/>
</dbReference>
<dbReference type="EMBL" id="JACHEK010000002">
    <property type="protein sequence ID" value="MBB6143066.1"/>
    <property type="molecule type" value="Genomic_DNA"/>
</dbReference>
<keyword evidence="2" id="KW-1185">Reference proteome</keyword>
<comment type="caution">
    <text evidence="1">The sequence shown here is derived from an EMBL/GenBank/DDBJ whole genome shotgun (WGS) entry which is preliminary data.</text>
</comment>
<dbReference type="AlphaFoldDB" id="A0A841JNY5"/>
<evidence type="ECO:0000313" key="1">
    <source>
        <dbReference type="EMBL" id="MBB6143066.1"/>
    </source>
</evidence>
<gene>
    <name evidence="1" type="ORF">HNQ77_001010</name>
</gene>